<dbReference type="SMART" id="SM00220">
    <property type="entry name" value="S_TKc"/>
    <property type="match status" value="1"/>
</dbReference>
<dbReference type="GO" id="GO:0005634">
    <property type="term" value="C:nucleus"/>
    <property type="evidence" value="ECO:0007669"/>
    <property type="project" value="TreeGrafter"/>
</dbReference>
<evidence type="ECO:0000256" key="7">
    <source>
        <dbReference type="ARBA" id="ARBA00047899"/>
    </source>
</evidence>
<dbReference type="PROSITE" id="PS50011">
    <property type="entry name" value="PROTEIN_KINASE_DOM"/>
    <property type="match status" value="1"/>
</dbReference>
<feature type="binding site" evidence="9">
    <location>
        <position position="94"/>
    </location>
    <ligand>
        <name>ATP</name>
        <dbReference type="ChEBI" id="CHEBI:30616"/>
    </ligand>
</feature>
<dbReference type="PANTHER" id="PTHR47634">
    <property type="entry name" value="PROTEIN KINASE DOMAIN-CONTAINING PROTEIN-RELATED"/>
    <property type="match status" value="1"/>
</dbReference>
<dbReference type="InterPro" id="IPR008271">
    <property type="entry name" value="Ser/Thr_kinase_AS"/>
</dbReference>
<dbReference type="SUPFAM" id="SSF56112">
    <property type="entry name" value="Protein kinase-like (PK-like)"/>
    <property type="match status" value="1"/>
</dbReference>
<dbReference type="Pfam" id="PF00069">
    <property type="entry name" value="Pkinase"/>
    <property type="match status" value="1"/>
</dbReference>
<proteinExistence type="inferred from homology"/>
<dbReference type="GO" id="GO:0000245">
    <property type="term" value="P:spliceosomal complex assembly"/>
    <property type="evidence" value="ECO:0007669"/>
    <property type="project" value="TreeGrafter"/>
</dbReference>
<evidence type="ECO:0000313" key="13">
    <source>
        <dbReference type="Proteomes" id="UP000237481"/>
    </source>
</evidence>
<organism evidence="12 13">
    <name type="scientific">Tolypocladium paradoxum</name>
    <dbReference type="NCBI Taxonomy" id="94208"/>
    <lineage>
        <taxon>Eukaryota</taxon>
        <taxon>Fungi</taxon>
        <taxon>Dikarya</taxon>
        <taxon>Ascomycota</taxon>
        <taxon>Pezizomycotina</taxon>
        <taxon>Sordariomycetes</taxon>
        <taxon>Hypocreomycetidae</taxon>
        <taxon>Hypocreales</taxon>
        <taxon>Ophiocordycipitaceae</taxon>
        <taxon>Tolypocladium</taxon>
    </lineage>
</organism>
<dbReference type="InterPro" id="IPR017441">
    <property type="entry name" value="Protein_kinase_ATP_BS"/>
</dbReference>
<protein>
    <recommendedName>
        <fullName evidence="1">non-specific serine/threonine protein kinase</fullName>
        <ecNumber evidence="1">2.7.11.1</ecNumber>
    </recommendedName>
</protein>
<feature type="domain" description="Protein kinase" evidence="11">
    <location>
        <begin position="60"/>
        <end position="445"/>
    </location>
</feature>
<comment type="catalytic activity">
    <reaction evidence="8">
        <text>L-seryl-[protein] + ATP = O-phospho-L-seryl-[protein] + ADP + H(+)</text>
        <dbReference type="Rhea" id="RHEA:17989"/>
        <dbReference type="Rhea" id="RHEA-COMP:9863"/>
        <dbReference type="Rhea" id="RHEA-COMP:11604"/>
        <dbReference type="ChEBI" id="CHEBI:15378"/>
        <dbReference type="ChEBI" id="CHEBI:29999"/>
        <dbReference type="ChEBI" id="CHEBI:30616"/>
        <dbReference type="ChEBI" id="CHEBI:83421"/>
        <dbReference type="ChEBI" id="CHEBI:456216"/>
        <dbReference type="EC" id="2.7.11.1"/>
    </reaction>
</comment>
<accession>A0A2S4KZX6</accession>
<dbReference type="AlphaFoldDB" id="A0A2S4KZX6"/>
<dbReference type="PROSITE" id="PS00108">
    <property type="entry name" value="PROTEIN_KINASE_ST"/>
    <property type="match status" value="1"/>
</dbReference>
<dbReference type="OrthoDB" id="5979581at2759"/>
<dbReference type="GO" id="GO:0005524">
    <property type="term" value="F:ATP binding"/>
    <property type="evidence" value="ECO:0007669"/>
    <property type="project" value="UniProtKB-UniRule"/>
</dbReference>
<dbReference type="EC" id="2.7.11.1" evidence="1"/>
<evidence type="ECO:0000256" key="3">
    <source>
        <dbReference type="ARBA" id="ARBA00022679"/>
    </source>
</evidence>
<evidence type="ECO:0000259" key="11">
    <source>
        <dbReference type="PROSITE" id="PS50011"/>
    </source>
</evidence>
<evidence type="ECO:0000256" key="6">
    <source>
        <dbReference type="ARBA" id="ARBA00022840"/>
    </source>
</evidence>
<evidence type="ECO:0000256" key="10">
    <source>
        <dbReference type="RuleBase" id="RU000304"/>
    </source>
</evidence>
<name>A0A2S4KZX6_9HYPO</name>
<evidence type="ECO:0000256" key="1">
    <source>
        <dbReference type="ARBA" id="ARBA00012513"/>
    </source>
</evidence>
<dbReference type="PANTHER" id="PTHR47634:SF9">
    <property type="entry name" value="PROTEIN KINASE DOMAIN-CONTAINING PROTEIN-RELATED"/>
    <property type="match status" value="1"/>
</dbReference>
<dbReference type="GO" id="GO:0005737">
    <property type="term" value="C:cytoplasm"/>
    <property type="evidence" value="ECO:0007669"/>
    <property type="project" value="TreeGrafter"/>
</dbReference>
<keyword evidence="5 12" id="KW-0418">Kinase</keyword>
<keyword evidence="4 9" id="KW-0547">Nucleotide-binding</keyword>
<evidence type="ECO:0000256" key="9">
    <source>
        <dbReference type="PROSITE-ProRule" id="PRU10141"/>
    </source>
</evidence>
<dbReference type="InterPro" id="IPR051334">
    <property type="entry name" value="SRPK"/>
</dbReference>
<dbReference type="PROSITE" id="PS00107">
    <property type="entry name" value="PROTEIN_KINASE_ATP"/>
    <property type="match status" value="1"/>
</dbReference>
<dbReference type="InterPro" id="IPR000719">
    <property type="entry name" value="Prot_kinase_dom"/>
</dbReference>
<dbReference type="EMBL" id="PKSG01000407">
    <property type="protein sequence ID" value="POR35752.1"/>
    <property type="molecule type" value="Genomic_DNA"/>
</dbReference>
<keyword evidence="13" id="KW-1185">Reference proteome</keyword>
<evidence type="ECO:0000256" key="2">
    <source>
        <dbReference type="ARBA" id="ARBA00022527"/>
    </source>
</evidence>
<comment type="caution">
    <text evidence="12">The sequence shown here is derived from an EMBL/GenBank/DDBJ whole genome shotgun (WGS) entry which is preliminary data.</text>
</comment>
<dbReference type="Proteomes" id="UP000237481">
    <property type="component" value="Unassembled WGS sequence"/>
</dbReference>
<dbReference type="STRING" id="94208.A0A2S4KZX6"/>
<evidence type="ECO:0000256" key="4">
    <source>
        <dbReference type="ARBA" id="ARBA00022741"/>
    </source>
</evidence>
<gene>
    <name evidence="12" type="ORF">TPAR_04051</name>
</gene>
<dbReference type="InterPro" id="IPR011009">
    <property type="entry name" value="Kinase-like_dom_sf"/>
</dbReference>
<dbReference type="Gene3D" id="1.10.510.10">
    <property type="entry name" value="Transferase(Phosphotransferase) domain 1"/>
    <property type="match status" value="1"/>
</dbReference>
<evidence type="ECO:0000256" key="5">
    <source>
        <dbReference type="ARBA" id="ARBA00022777"/>
    </source>
</evidence>
<reference evidence="12 13" key="1">
    <citation type="submission" date="2018-01" db="EMBL/GenBank/DDBJ databases">
        <title>Harnessing the power of phylogenomics to disentangle the directionality and signatures of interkingdom host jumping in the parasitic fungal genus Tolypocladium.</title>
        <authorList>
            <person name="Quandt C.A."/>
            <person name="Patterson W."/>
            <person name="Spatafora J.W."/>
        </authorList>
    </citation>
    <scope>NUCLEOTIDE SEQUENCE [LARGE SCALE GENOMIC DNA]</scope>
    <source>
        <strain evidence="12 13">NRBC 100945</strain>
    </source>
</reference>
<keyword evidence="6 9" id="KW-0067">ATP-binding</keyword>
<keyword evidence="2 10" id="KW-0723">Serine/threonine-protein kinase</keyword>
<evidence type="ECO:0000256" key="8">
    <source>
        <dbReference type="ARBA" id="ARBA00048679"/>
    </source>
</evidence>
<dbReference type="Gene3D" id="3.30.200.20">
    <property type="entry name" value="Phosphorylase Kinase, domain 1"/>
    <property type="match status" value="1"/>
</dbReference>
<dbReference type="GO" id="GO:0004674">
    <property type="term" value="F:protein serine/threonine kinase activity"/>
    <property type="evidence" value="ECO:0007669"/>
    <property type="project" value="UniProtKB-KW"/>
</dbReference>
<dbReference type="GO" id="GO:0050684">
    <property type="term" value="P:regulation of mRNA processing"/>
    <property type="evidence" value="ECO:0007669"/>
    <property type="project" value="TreeGrafter"/>
</dbReference>
<evidence type="ECO:0000313" key="12">
    <source>
        <dbReference type="EMBL" id="POR35752.1"/>
    </source>
</evidence>
<comment type="similarity">
    <text evidence="10">Belongs to the protein kinase superfamily.</text>
</comment>
<keyword evidence="3" id="KW-0808">Transferase</keyword>
<sequence length="447" mass="50775">MMPPFSLRNPRLLRPQPSIWKPAGPKALPLDIPIDEEKAPGYDRQTFFHPNPGDVLGGRYVLKAKVGWGSSSTVWLAQEKHRSWFGSNKYFALKVIANNYSEGEAARELNMSMHIASANKSHWGHNMVVTAVDHFSIQSPKGPHVCLVFESMREPLYLFRRRLGADKVTPTGLPLFKLYIRGMLHGLDYLHSECHVIHTDLKLDNILMTFEHASVIERFVQAQSQNPMPRKLIGDHAVYLCHNDFGDIQEEYLRNMVPKIADFGLAQRGDGVQPLIHPIQPCHCHAPEVLLGTSWSYSADIWNFGVMLWDLLAGRELFLGRHSEEKPYSAAHHLAEMIALVGPAPPALLQRERDMRHWCWKPDIPNPEGVPCNNAAGYFGGPFFSADGKFMHGDLIPFRRGLGNEMPDCIAAEDKGRFLNFMRRMLRWLPEERATARELLEDPWLAP</sequence>
<comment type="catalytic activity">
    <reaction evidence="7">
        <text>L-threonyl-[protein] + ATP = O-phospho-L-threonyl-[protein] + ADP + H(+)</text>
        <dbReference type="Rhea" id="RHEA:46608"/>
        <dbReference type="Rhea" id="RHEA-COMP:11060"/>
        <dbReference type="Rhea" id="RHEA-COMP:11605"/>
        <dbReference type="ChEBI" id="CHEBI:15378"/>
        <dbReference type="ChEBI" id="CHEBI:30013"/>
        <dbReference type="ChEBI" id="CHEBI:30616"/>
        <dbReference type="ChEBI" id="CHEBI:61977"/>
        <dbReference type="ChEBI" id="CHEBI:456216"/>
        <dbReference type="EC" id="2.7.11.1"/>
    </reaction>
</comment>